<name>A0A250JP13_9BACT</name>
<evidence type="ECO:0000313" key="11">
    <source>
        <dbReference type="Proteomes" id="UP000217343"/>
    </source>
</evidence>
<proteinExistence type="inferred from homology"/>
<comment type="subcellular location">
    <subcellularLocation>
        <location evidence="2">Cytoplasm</location>
    </subcellularLocation>
</comment>
<evidence type="ECO:0000256" key="7">
    <source>
        <dbReference type="RuleBase" id="RU363019"/>
    </source>
</evidence>
<comment type="function">
    <text evidence="1 7">PPIases accelerate the folding of proteins. It catalyzes the cis-trans isomerization of proline imidic peptide bonds in oligopeptides.</text>
</comment>
<dbReference type="EC" id="5.2.1.8" evidence="7"/>
<evidence type="ECO:0000256" key="6">
    <source>
        <dbReference type="ARBA" id="ARBA00023235"/>
    </source>
</evidence>
<dbReference type="InterPro" id="IPR044666">
    <property type="entry name" value="Cyclophilin_A-like"/>
</dbReference>
<keyword evidence="4" id="KW-0963">Cytoplasm</keyword>
<dbReference type="SUPFAM" id="SSF50891">
    <property type="entry name" value="Cyclophilin-like"/>
    <property type="match status" value="1"/>
</dbReference>
<dbReference type="PROSITE" id="PS51257">
    <property type="entry name" value="PROKAR_LIPOPROTEIN"/>
    <property type="match status" value="1"/>
</dbReference>
<dbReference type="Pfam" id="PF00160">
    <property type="entry name" value="Pro_isomerase"/>
    <property type="match status" value="1"/>
</dbReference>
<organism evidence="10 11">
    <name type="scientific">Corallococcus macrosporus DSM 14697</name>
    <dbReference type="NCBI Taxonomy" id="1189310"/>
    <lineage>
        <taxon>Bacteria</taxon>
        <taxon>Pseudomonadati</taxon>
        <taxon>Myxococcota</taxon>
        <taxon>Myxococcia</taxon>
        <taxon>Myxococcales</taxon>
        <taxon>Cystobacterineae</taxon>
        <taxon>Myxococcaceae</taxon>
        <taxon>Corallococcus</taxon>
    </lineage>
</organism>
<dbReference type="InterPro" id="IPR020892">
    <property type="entry name" value="Cyclophilin-type_PPIase_CS"/>
</dbReference>
<keyword evidence="5 7" id="KW-0697">Rotamase</keyword>
<comment type="similarity">
    <text evidence="3 7">Belongs to the cyclophilin-type PPIase family.</text>
</comment>
<dbReference type="EMBL" id="CP022203">
    <property type="protein sequence ID" value="ATB45624.1"/>
    <property type="molecule type" value="Genomic_DNA"/>
</dbReference>
<dbReference type="PROSITE" id="PS50072">
    <property type="entry name" value="CSA_PPIASE_2"/>
    <property type="match status" value="1"/>
</dbReference>
<dbReference type="GO" id="GO:0003755">
    <property type="term" value="F:peptidyl-prolyl cis-trans isomerase activity"/>
    <property type="evidence" value="ECO:0007669"/>
    <property type="project" value="UniProtKB-UniRule"/>
</dbReference>
<keyword evidence="11" id="KW-1185">Reference proteome</keyword>
<evidence type="ECO:0000256" key="1">
    <source>
        <dbReference type="ARBA" id="ARBA00002388"/>
    </source>
</evidence>
<dbReference type="Proteomes" id="UP000217343">
    <property type="component" value="Chromosome"/>
</dbReference>
<dbReference type="PRINTS" id="PR00153">
    <property type="entry name" value="CSAPPISMRASE"/>
</dbReference>
<evidence type="ECO:0000313" key="10">
    <source>
        <dbReference type="EMBL" id="ATB45624.1"/>
    </source>
</evidence>
<evidence type="ECO:0000256" key="8">
    <source>
        <dbReference type="SAM" id="MobiDB-lite"/>
    </source>
</evidence>
<evidence type="ECO:0000256" key="2">
    <source>
        <dbReference type="ARBA" id="ARBA00004496"/>
    </source>
</evidence>
<dbReference type="FunFam" id="2.40.100.10:FF:000028">
    <property type="entry name" value="Peptidyl-prolyl cis-trans isomerase"/>
    <property type="match status" value="1"/>
</dbReference>
<dbReference type="InterPro" id="IPR002130">
    <property type="entry name" value="Cyclophilin-type_PPIase_dom"/>
</dbReference>
<dbReference type="PROSITE" id="PS00170">
    <property type="entry name" value="CSA_PPIASE_1"/>
    <property type="match status" value="1"/>
</dbReference>
<dbReference type="CDD" id="cd00317">
    <property type="entry name" value="cyclophilin"/>
    <property type="match status" value="1"/>
</dbReference>
<sequence>MRTQILTTVLLCLTLTACKDSDKKESMGGTPPPAAQAPAKPATPPAQPQAAPPAEAASGEWTQKVQAGQDLYATLETNQGAVTVRLFSKDAPKTVANFVGLATGEKAWTDPKTGQRVEGKPLYDGVIFHRVIPGFMIQGGDPTGTGRGDPGYRFEDEFQSGRTFNKPGLLAMANAGPGTNGSQFFITTSTPNYLNNRHTIFGEVVSGYDVVEKISNVPRDGRDRPQEPVVIQKIVMSDQAPAGAGK</sequence>
<dbReference type="GO" id="GO:0006457">
    <property type="term" value="P:protein folding"/>
    <property type="evidence" value="ECO:0007669"/>
    <property type="project" value="InterPro"/>
</dbReference>
<evidence type="ECO:0000256" key="5">
    <source>
        <dbReference type="ARBA" id="ARBA00023110"/>
    </source>
</evidence>
<accession>A0A250JP13</accession>
<dbReference type="PANTHER" id="PTHR45625:SF4">
    <property type="entry name" value="PEPTIDYLPROLYL ISOMERASE DOMAIN AND WD REPEAT-CONTAINING PROTEIN 1"/>
    <property type="match status" value="1"/>
</dbReference>
<protein>
    <recommendedName>
        <fullName evidence="7">Peptidyl-prolyl cis-trans isomerase</fullName>
        <shortName evidence="7">PPIase</shortName>
        <ecNumber evidence="7">5.2.1.8</ecNumber>
    </recommendedName>
</protein>
<evidence type="ECO:0000256" key="4">
    <source>
        <dbReference type="ARBA" id="ARBA00022490"/>
    </source>
</evidence>
<dbReference type="InterPro" id="IPR029000">
    <property type="entry name" value="Cyclophilin-like_dom_sf"/>
</dbReference>
<dbReference type="KEGG" id="mmas:MYMAC_001209"/>
<evidence type="ECO:0000256" key="3">
    <source>
        <dbReference type="ARBA" id="ARBA00007365"/>
    </source>
</evidence>
<feature type="region of interest" description="Disordered" evidence="8">
    <location>
        <begin position="21"/>
        <end position="57"/>
    </location>
</feature>
<keyword evidence="6 7" id="KW-0413">Isomerase</keyword>
<reference evidence="10 11" key="1">
    <citation type="submission" date="2017-06" db="EMBL/GenBank/DDBJ databases">
        <title>Sequencing and comparative analysis of myxobacterial genomes.</title>
        <authorList>
            <person name="Rupp O."/>
            <person name="Goesmann A."/>
            <person name="Sogaard-Andersen L."/>
        </authorList>
    </citation>
    <scope>NUCLEOTIDE SEQUENCE [LARGE SCALE GENOMIC DNA]</scope>
    <source>
        <strain evidence="10 11">DSM 14697</strain>
    </source>
</reference>
<evidence type="ECO:0000259" key="9">
    <source>
        <dbReference type="PROSITE" id="PS50072"/>
    </source>
</evidence>
<feature type="compositionally biased region" description="Pro residues" evidence="8">
    <location>
        <begin position="30"/>
        <end position="51"/>
    </location>
</feature>
<dbReference type="AlphaFoldDB" id="A0A250JP13"/>
<dbReference type="PANTHER" id="PTHR45625">
    <property type="entry name" value="PEPTIDYL-PROLYL CIS-TRANS ISOMERASE-RELATED"/>
    <property type="match status" value="1"/>
</dbReference>
<feature type="domain" description="PPIase cyclophilin-type" evidence="9">
    <location>
        <begin position="76"/>
        <end position="236"/>
    </location>
</feature>
<dbReference type="Gene3D" id="2.40.100.10">
    <property type="entry name" value="Cyclophilin-like"/>
    <property type="match status" value="1"/>
</dbReference>
<dbReference type="GO" id="GO:0005737">
    <property type="term" value="C:cytoplasm"/>
    <property type="evidence" value="ECO:0007669"/>
    <property type="project" value="UniProtKB-SubCell"/>
</dbReference>
<dbReference type="RefSeq" id="WP_095957390.1">
    <property type="nucleotide sequence ID" value="NZ_CP022203.1"/>
</dbReference>
<comment type="catalytic activity">
    <reaction evidence="7">
        <text>[protein]-peptidylproline (omega=180) = [protein]-peptidylproline (omega=0)</text>
        <dbReference type="Rhea" id="RHEA:16237"/>
        <dbReference type="Rhea" id="RHEA-COMP:10747"/>
        <dbReference type="Rhea" id="RHEA-COMP:10748"/>
        <dbReference type="ChEBI" id="CHEBI:83833"/>
        <dbReference type="ChEBI" id="CHEBI:83834"/>
        <dbReference type="EC" id="5.2.1.8"/>
    </reaction>
</comment>
<gene>
    <name evidence="10" type="ORF">MYMAC_001209</name>
</gene>
<dbReference type="OrthoDB" id="9807797at2"/>